<comment type="caution">
    <text evidence="2">The sequence shown here is derived from an EMBL/GenBank/DDBJ whole genome shotgun (WGS) entry which is preliminary data.</text>
</comment>
<name>K0SRE8_THAOC</name>
<dbReference type="AlphaFoldDB" id="K0SRE8"/>
<sequence length="149" mass="15855">HASALLSLASQRAKVKARGKANFGQKVVAELTAPCLPPSVERPDCKRAVFECSPPGPPRTGGLIPPGRTPPGSPARTGFHDGSTYQILTRRRPAPVPTTQSRRDATTTPCIYHRKVFSISNLTQQEGTMPGLLSLLSFACLRVSVVAIG</sequence>
<feature type="region of interest" description="Disordered" evidence="1">
    <location>
        <begin position="56"/>
        <end position="84"/>
    </location>
</feature>
<evidence type="ECO:0000256" key="1">
    <source>
        <dbReference type="SAM" id="MobiDB-lite"/>
    </source>
</evidence>
<reference evidence="2 3" key="1">
    <citation type="journal article" date="2012" name="Genome Biol.">
        <title>Genome and low-iron response of an oceanic diatom adapted to chronic iron limitation.</title>
        <authorList>
            <person name="Lommer M."/>
            <person name="Specht M."/>
            <person name="Roy A.S."/>
            <person name="Kraemer L."/>
            <person name="Andreson R."/>
            <person name="Gutowska M.A."/>
            <person name="Wolf J."/>
            <person name="Bergner S.V."/>
            <person name="Schilhabel M.B."/>
            <person name="Klostermeier U.C."/>
            <person name="Beiko R.G."/>
            <person name="Rosenstiel P."/>
            <person name="Hippler M."/>
            <person name="Laroche J."/>
        </authorList>
    </citation>
    <scope>NUCLEOTIDE SEQUENCE [LARGE SCALE GENOMIC DNA]</scope>
    <source>
        <strain evidence="2 3">CCMP1005</strain>
    </source>
</reference>
<keyword evidence="3" id="KW-1185">Reference proteome</keyword>
<gene>
    <name evidence="2" type="ORF">THAOC_09940</name>
</gene>
<dbReference type="Proteomes" id="UP000266841">
    <property type="component" value="Unassembled WGS sequence"/>
</dbReference>
<protein>
    <submittedName>
        <fullName evidence="2">Uncharacterized protein</fullName>
    </submittedName>
</protein>
<dbReference type="EMBL" id="AGNL01010789">
    <property type="protein sequence ID" value="EJK68848.1"/>
    <property type="molecule type" value="Genomic_DNA"/>
</dbReference>
<evidence type="ECO:0000313" key="2">
    <source>
        <dbReference type="EMBL" id="EJK68848.1"/>
    </source>
</evidence>
<feature type="non-terminal residue" evidence="2">
    <location>
        <position position="1"/>
    </location>
</feature>
<evidence type="ECO:0000313" key="3">
    <source>
        <dbReference type="Proteomes" id="UP000266841"/>
    </source>
</evidence>
<proteinExistence type="predicted"/>
<organism evidence="2 3">
    <name type="scientific">Thalassiosira oceanica</name>
    <name type="common">Marine diatom</name>
    <dbReference type="NCBI Taxonomy" id="159749"/>
    <lineage>
        <taxon>Eukaryota</taxon>
        <taxon>Sar</taxon>
        <taxon>Stramenopiles</taxon>
        <taxon>Ochrophyta</taxon>
        <taxon>Bacillariophyta</taxon>
        <taxon>Coscinodiscophyceae</taxon>
        <taxon>Thalassiosirophycidae</taxon>
        <taxon>Thalassiosirales</taxon>
        <taxon>Thalassiosiraceae</taxon>
        <taxon>Thalassiosira</taxon>
    </lineage>
</organism>
<accession>K0SRE8</accession>